<feature type="coiled-coil region" evidence="4">
    <location>
        <begin position="103"/>
        <end position="130"/>
    </location>
</feature>
<dbReference type="Proteomes" id="UP001322744">
    <property type="component" value="Chromosome"/>
</dbReference>
<dbReference type="Gene3D" id="2.40.50.100">
    <property type="match status" value="1"/>
</dbReference>
<dbReference type="Gene3D" id="2.40.420.20">
    <property type="match status" value="1"/>
</dbReference>
<feature type="coiled-coil region" evidence="4">
    <location>
        <begin position="203"/>
        <end position="230"/>
    </location>
</feature>
<evidence type="ECO:0000313" key="8">
    <source>
        <dbReference type="EMBL" id="WPX08666.1"/>
    </source>
</evidence>
<keyword evidence="6" id="KW-0812">Transmembrane</keyword>
<comment type="subcellular location">
    <subcellularLocation>
        <location evidence="1">Cell envelope</location>
    </subcellularLocation>
</comment>
<dbReference type="InterPro" id="IPR006143">
    <property type="entry name" value="RND_pump_MFP"/>
</dbReference>
<keyword evidence="6" id="KW-1133">Transmembrane helix</keyword>
<feature type="transmembrane region" description="Helical" evidence="6">
    <location>
        <begin position="7"/>
        <end position="25"/>
    </location>
</feature>
<sequence length="433" mass="46768">MKRSLKGVIATVLILAIAVLIVYVISAKNKQTLSAVEVKTAKVEKGDIVSLFSTNGDVESKSKQDYYILSPTKVLKVYVELGNKVKKGDKLLELETQDLTLQYKIAQKQLEMAKLQLESLKKLKEKTSSQSTNSLNSQGISGFSQALPSTVTNSSISQNQSSQQLKSSLGGANLPLSSNAQQSSSQLSIPASSSGQLQSSSSLSNIDDQIKLQQKQVEIAELNLKSIKQSMNKQQRYITAGIDGIVTVINAKEGNYFASTQLPAIVVEDPDNLQIVLNVNQYDAVNLKEGQKAYVHFGNKIFDGIVRQVAPAATKVLTQTGSENVVKAYVDILNNDGTIKSGFNVDVDIKIGEKKDVVKVPSEAIVTDKNGKSYVYVVENGVAKQREVKPGLSSDLETEVLDGVSVGEEVILNPNSSIQDGTKVKVKGSEKDD</sequence>
<evidence type="ECO:0000256" key="2">
    <source>
        <dbReference type="ARBA" id="ARBA00009477"/>
    </source>
</evidence>
<evidence type="ECO:0000256" key="5">
    <source>
        <dbReference type="SAM" id="MobiDB-lite"/>
    </source>
</evidence>
<dbReference type="InterPro" id="IPR058637">
    <property type="entry name" value="YknX-like_C"/>
</dbReference>
<evidence type="ECO:0000256" key="4">
    <source>
        <dbReference type="SAM" id="Coils"/>
    </source>
</evidence>
<feature type="region of interest" description="Disordered" evidence="5">
    <location>
        <begin position="151"/>
        <end position="201"/>
    </location>
</feature>
<evidence type="ECO:0000256" key="1">
    <source>
        <dbReference type="ARBA" id="ARBA00004196"/>
    </source>
</evidence>
<protein>
    <submittedName>
        <fullName evidence="8">Efflux RND transporter periplasmic adaptor subunit</fullName>
    </submittedName>
</protein>
<dbReference type="NCBIfam" id="TIGR01730">
    <property type="entry name" value="RND_mfp"/>
    <property type="match status" value="1"/>
</dbReference>
<feature type="compositionally biased region" description="Low complexity" evidence="5">
    <location>
        <begin position="154"/>
        <end position="201"/>
    </location>
</feature>
<keyword evidence="6" id="KW-0472">Membrane</keyword>
<evidence type="ECO:0000256" key="3">
    <source>
        <dbReference type="ARBA" id="ARBA00023054"/>
    </source>
</evidence>
<dbReference type="EMBL" id="CP139957">
    <property type="protein sequence ID" value="WPX08666.1"/>
    <property type="molecule type" value="Genomic_DNA"/>
</dbReference>
<dbReference type="InterPro" id="IPR050465">
    <property type="entry name" value="UPF0194_transport"/>
</dbReference>
<organism evidence="8 9">
    <name type="scientific">Anaerocellum danielii</name>
    <dbReference type="NCBI Taxonomy" id="1387557"/>
    <lineage>
        <taxon>Bacteria</taxon>
        <taxon>Bacillati</taxon>
        <taxon>Bacillota</taxon>
        <taxon>Bacillota incertae sedis</taxon>
        <taxon>Caldicellulosiruptorales</taxon>
        <taxon>Caldicellulosiruptoraceae</taxon>
        <taxon>Anaerocellum</taxon>
    </lineage>
</organism>
<keyword evidence="9" id="KW-1185">Reference proteome</keyword>
<evidence type="ECO:0000256" key="6">
    <source>
        <dbReference type="SAM" id="Phobius"/>
    </source>
</evidence>
<accession>A0ABZ0TYX9</accession>
<gene>
    <name evidence="8" type="ORF">SOJ16_002569</name>
</gene>
<reference evidence="8 9" key="1">
    <citation type="submission" date="2023-12" db="EMBL/GenBank/DDBJ databases">
        <authorList>
            <person name="Manesh M.J.H."/>
            <person name="Bing R.G."/>
            <person name="Willard D.J."/>
            <person name="Kelly R.M."/>
        </authorList>
    </citation>
    <scope>NUCLEOTIDE SEQUENCE [LARGE SCALE GENOMIC DNA]</scope>
    <source>
        <strain evidence="8 9">DSM 8977</strain>
    </source>
</reference>
<proteinExistence type="inferred from homology"/>
<feature type="domain" description="YknX-like C-terminal permuted SH3-like" evidence="7">
    <location>
        <begin position="357"/>
        <end position="426"/>
    </location>
</feature>
<dbReference type="RefSeq" id="WP_045173194.1">
    <property type="nucleotide sequence ID" value="NZ_CP139957.1"/>
</dbReference>
<name>A0ABZ0TYX9_9FIRM</name>
<dbReference type="PANTHER" id="PTHR32347">
    <property type="entry name" value="EFFLUX SYSTEM COMPONENT YKNX-RELATED"/>
    <property type="match status" value="1"/>
</dbReference>
<evidence type="ECO:0000259" key="7">
    <source>
        <dbReference type="Pfam" id="PF25989"/>
    </source>
</evidence>
<dbReference type="PANTHER" id="PTHR32347:SF14">
    <property type="entry name" value="EFFLUX SYSTEM COMPONENT YKNX-RELATED"/>
    <property type="match status" value="1"/>
</dbReference>
<keyword evidence="3 4" id="KW-0175">Coiled coil</keyword>
<dbReference type="Pfam" id="PF25989">
    <property type="entry name" value="YknX_C"/>
    <property type="match status" value="1"/>
</dbReference>
<evidence type="ECO:0000313" key="9">
    <source>
        <dbReference type="Proteomes" id="UP001322744"/>
    </source>
</evidence>
<comment type="similarity">
    <text evidence="2">Belongs to the membrane fusion protein (MFP) (TC 8.A.1) family.</text>
</comment>
<dbReference type="Gene3D" id="2.40.30.170">
    <property type="match status" value="1"/>
</dbReference>